<accession>A0A1X7TX96</accession>
<dbReference type="EnsemblMetazoa" id="Aqu2.1.20086_001">
    <property type="protein sequence ID" value="Aqu2.1.20086_001"/>
    <property type="gene ID" value="Aqu2.1.20086"/>
</dbReference>
<protein>
    <submittedName>
        <fullName evidence="2">Uncharacterized protein</fullName>
    </submittedName>
</protein>
<evidence type="ECO:0000256" key="1">
    <source>
        <dbReference type="SAM" id="Phobius"/>
    </source>
</evidence>
<keyword evidence="1" id="KW-0472">Membrane</keyword>
<organism evidence="2">
    <name type="scientific">Amphimedon queenslandica</name>
    <name type="common">Sponge</name>
    <dbReference type="NCBI Taxonomy" id="400682"/>
    <lineage>
        <taxon>Eukaryota</taxon>
        <taxon>Metazoa</taxon>
        <taxon>Porifera</taxon>
        <taxon>Demospongiae</taxon>
        <taxon>Heteroscleromorpha</taxon>
        <taxon>Haplosclerida</taxon>
        <taxon>Niphatidae</taxon>
        <taxon>Amphimedon</taxon>
    </lineage>
</organism>
<dbReference type="InParanoid" id="A0A1X7TX96"/>
<feature type="transmembrane region" description="Helical" evidence="1">
    <location>
        <begin position="61"/>
        <end position="81"/>
    </location>
</feature>
<reference evidence="2" key="1">
    <citation type="submission" date="2017-05" db="UniProtKB">
        <authorList>
            <consortium name="EnsemblMetazoa"/>
        </authorList>
    </citation>
    <scope>IDENTIFICATION</scope>
</reference>
<dbReference type="AlphaFoldDB" id="A0A1X7TX96"/>
<evidence type="ECO:0000313" key="2">
    <source>
        <dbReference type="EnsemblMetazoa" id="Aqu2.1.20086_001"/>
    </source>
</evidence>
<sequence length="84" mass="9842">MQGPHQYQVRELIFHTFNPSRFGIFPVPRHYCKLHGCGFPVHLFLHHSIPPHSQSPSGYTYMYTCCTMYLCYEGGIIIIFLKHN</sequence>
<name>A0A1X7TX96_AMPQE</name>
<proteinExistence type="predicted"/>
<keyword evidence="1" id="KW-0812">Transmembrane</keyword>
<keyword evidence="1" id="KW-1133">Transmembrane helix</keyword>